<dbReference type="InterPro" id="IPR047187">
    <property type="entry name" value="SF1_C_Upf1"/>
</dbReference>
<keyword evidence="3 8" id="KW-0347">Helicase</keyword>
<dbReference type="GO" id="GO:0016787">
    <property type="term" value="F:hydrolase activity"/>
    <property type="evidence" value="ECO:0007669"/>
    <property type="project" value="UniProtKB-KW"/>
</dbReference>
<dbReference type="SUPFAM" id="SSF53098">
    <property type="entry name" value="Ribonuclease H-like"/>
    <property type="match status" value="1"/>
</dbReference>
<dbReference type="InterPro" id="IPR041679">
    <property type="entry name" value="DNA2/NAM7-like_C"/>
</dbReference>
<dbReference type="InterPro" id="IPR027417">
    <property type="entry name" value="P-loop_NTPase"/>
</dbReference>
<gene>
    <name evidence="8" type="ORF">DNL40_09720</name>
</gene>
<comment type="caution">
    <text evidence="8">The sequence shown here is derived from an EMBL/GenBank/DDBJ whole genome shotgun (WGS) entry which is preliminary data.</text>
</comment>
<dbReference type="CDD" id="cd17934">
    <property type="entry name" value="DEXXQc_Upf1-like"/>
    <property type="match status" value="1"/>
</dbReference>
<evidence type="ECO:0000313" key="9">
    <source>
        <dbReference type="Proteomes" id="UP000248783"/>
    </source>
</evidence>
<dbReference type="PANTHER" id="PTHR43788:SF8">
    <property type="entry name" value="DNA-BINDING PROTEIN SMUBP-2"/>
    <property type="match status" value="1"/>
</dbReference>
<evidence type="ECO:0000256" key="3">
    <source>
        <dbReference type="ARBA" id="ARBA00022806"/>
    </source>
</evidence>
<evidence type="ECO:0000259" key="6">
    <source>
        <dbReference type="Pfam" id="PF13087"/>
    </source>
</evidence>
<dbReference type="Gene3D" id="3.40.50.300">
    <property type="entry name" value="P-loop containing nucleotide triphosphate hydrolases"/>
    <property type="match status" value="2"/>
</dbReference>
<name>A0A2W5Y4M1_9MICO</name>
<feature type="domain" description="DNA2/NAM7 helicase-like C-terminal" evidence="6">
    <location>
        <begin position="1002"/>
        <end position="1181"/>
    </location>
</feature>
<keyword evidence="2" id="KW-0378">Hydrolase</keyword>
<dbReference type="InterPro" id="IPR012337">
    <property type="entry name" value="RNaseH-like_sf"/>
</dbReference>
<dbReference type="GO" id="GO:0043139">
    <property type="term" value="F:5'-3' DNA helicase activity"/>
    <property type="evidence" value="ECO:0007669"/>
    <property type="project" value="TreeGrafter"/>
</dbReference>
<dbReference type="EMBL" id="QKWH01000006">
    <property type="protein sequence ID" value="PZR52924.1"/>
    <property type="molecule type" value="Genomic_DNA"/>
</dbReference>
<dbReference type="Pfam" id="PF13604">
    <property type="entry name" value="AAA_30"/>
    <property type="match status" value="1"/>
</dbReference>
<dbReference type="Pfam" id="PF13482">
    <property type="entry name" value="RNase_H_2"/>
    <property type="match status" value="1"/>
</dbReference>
<feature type="domain" description="YprB ribonuclease H-like" evidence="7">
    <location>
        <begin position="356"/>
        <end position="544"/>
    </location>
</feature>
<evidence type="ECO:0000259" key="7">
    <source>
        <dbReference type="Pfam" id="PF13482"/>
    </source>
</evidence>
<reference evidence="8 9" key="1">
    <citation type="submission" date="2018-06" db="EMBL/GenBank/DDBJ databases">
        <title>Whole genome sequencing of a novel hydrocarbon degrading bacterial strain, PW21 isolated from oil contaminated produced water sample.</title>
        <authorList>
            <person name="Nagkirti P."/>
            <person name="Shaikh A."/>
            <person name="Gowdaman V."/>
            <person name="Engineer A.E."/>
            <person name="Dagar S."/>
            <person name="Dhakephalkar P.K."/>
        </authorList>
    </citation>
    <scope>NUCLEOTIDE SEQUENCE [LARGE SCALE GENOMIC DNA]</scope>
    <source>
        <strain evidence="8 9">PW21</strain>
    </source>
</reference>
<dbReference type="InterPro" id="IPR050534">
    <property type="entry name" value="Coronavir_polyprotein_1ab"/>
</dbReference>
<keyword evidence="1" id="KW-0547">Nucleotide-binding</keyword>
<keyword evidence="9" id="KW-1185">Reference proteome</keyword>
<sequence length="1209" mass="129798">MYLLGDDLVLSASDLTAASACELAFLRTLDARLGRLAADDAPEDPMLARTSALGAEHELRVLGTYEDRFGPARDGGGVAVVDRPSLRDPDAVAAALAATRDAFASGADVVYQAMFAEPGAEGRPGFVGFADFVVRRPDGRYRVQDTKLARQARVTALLQLAAYASRLEALGVPVDDHVELVLGDGHVSTHRLADVEPVYRLRRAHLERIVGEHLADPGRVVWGDPRYTACGRCAVCDAEVQAHRDVLLVAGLRASQRARLAAAGIVTIDDLAASTGRVEGIGTETIEGLREQARLQLEADRGAGGGVAPDVASDGGAHGGVDGGAGTGPDAHAVPPVRVVDAAALAVIPPPDPGDVFFDFEGDPLYTEGDGTRWGLDYLFGLVEADGTFRAWWAHTFAEEKQALLGFLDYLRERRRAHPRMHVYHYAAYERTHLLSIAARHGVGEDEVDQILREHVLVDLYPVVRRGLRVGSRSYSIKKLEPLYMGDDLRSGDVQTAGASIEEYARARQAVLRGDTERGQRLLDAIADYNEYDCRSTLALRDWLLGLAAEHGIAPEGDAETAPGPDVEPSPLARALLARAGDPLDPDRTDDERAAGMAASAIDYHRREQKSFWWGHFSRLVEPLADWAETRDVLRVDGVRVLRDWYREGKQRSDRRLLELRGEWGPGSRPSVGGQAGPYLLYEPPGPYESPTADPGARSARTVRVVEVLDDATVVVEESLPPGAEPHQAVPSALTPAAPPRPGTQVPAIEEWAQAIVDAGDVLDTARADAGVAWPRDAVVDILRRTRPRTRSGSLAPVLPDAATGEPDHITAVVRSLLDLDGSYLAVQGPPGTGKTYLAARVVRRLVERHRWRIGVVAQSHAVVEHLLEGVVGCGLDPDLVGKEPQDPEADVAFTALKKSGYAAFAQERQSTGFVLGGTAWDFSNPERVPRRSLDLLVVDEAGQYSLGSTVAASVAAHNLLLLGDPQQLPQVSQGTHPEPIDTSALGWVTDGHDVLPPELGYFLAASRRMHPAVSGPVSVLSYEGQLRSHPCASQRSLDGVDPGLHVRPVRHTGRSTDSPEEAAEVVEIVRGLLGRAWSDAADAPPRPFEPRDVIVVTPYNAQVQRVREVLARAGLAGPGVDGGGVRVGTVDKFQGQEAVVAIVSMCASDAAEVPRGMEFLLLKNRLNVAISRAQWAAYVVHSPGLLEHLPSTPAGLAQLSAFVRLVAP</sequence>
<dbReference type="SUPFAM" id="SSF52540">
    <property type="entry name" value="P-loop containing nucleoside triphosphate hydrolases"/>
    <property type="match status" value="1"/>
</dbReference>
<dbReference type="NCBIfam" id="TIGR03491">
    <property type="entry name" value="TM0106 family RecB-like putative nuclease"/>
    <property type="match status" value="1"/>
</dbReference>
<feature type="region of interest" description="Disordered" evidence="5">
    <location>
        <begin position="1034"/>
        <end position="1062"/>
    </location>
</feature>
<dbReference type="Proteomes" id="UP000248783">
    <property type="component" value="Unassembled WGS sequence"/>
</dbReference>
<evidence type="ECO:0000256" key="5">
    <source>
        <dbReference type="SAM" id="MobiDB-lite"/>
    </source>
</evidence>
<dbReference type="InterPro" id="IPR019993">
    <property type="entry name" value="RecB_nuclease_TM0106_put"/>
</dbReference>
<dbReference type="RefSeq" id="WP_111251057.1">
    <property type="nucleotide sequence ID" value="NZ_QKWH01000006.1"/>
</dbReference>
<evidence type="ECO:0000256" key="4">
    <source>
        <dbReference type="ARBA" id="ARBA00022840"/>
    </source>
</evidence>
<accession>A0A2W5Y4M1</accession>
<evidence type="ECO:0000313" key="8">
    <source>
        <dbReference type="EMBL" id="PZR52924.1"/>
    </source>
</evidence>
<dbReference type="GO" id="GO:0005524">
    <property type="term" value="F:ATP binding"/>
    <property type="evidence" value="ECO:0007669"/>
    <property type="project" value="UniProtKB-KW"/>
</dbReference>
<dbReference type="PANTHER" id="PTHR43788">
    <property type="entry name" value="DNA2/NAM7 HELICASE FAMILY MEMBER"/>
    <property type="match status" value="1"/>
</dbReference>
<evidence type="ECO:0000256" key="1">
    <source>
        <dbReference type="ARBA" id="ARBA00022741"/>
    </source>
</evidence>
<feature type="region of interest" description="Disordered" evidence="5">
    <location>
        <begin position="720"/>
        <end position="743"/>
    </location>
</feature>
<keyword evidence="4" id="KW-0067">ATP-binding</keyword>
<dbReference type="CDD" id="cd18808">
    <property type="entry name" value="SF1_C_Upf1"/>
    <property type="match status" value="1"/>
</dbReference>
<dbReference type="Pfam" id="PF13087">
    <property type="entry name" value="AAA_12"/>
    <property type="match status" value="1"/>
</dbReference>
<organism evidence="8 9">
    <name type="scientific">Xylanimonas oleitrophica</name>
    <dbReference type="NCBI Taxonomy" id="2607479"/>
    <lineage>
        <taxon>Bacteria</taxon>
        <taxon>Bacillati</taxon>
        <taxon>Actinomycetota</taxon>
        <taxon>Actinomycetes</taxon>
        <taxon>Micrococcales</taxon>
        <taxon>Promicromonosporaceae</taxon>
        <taxon>Xylanimonas</taxon>
    </lineage>
</organism>
<proteinExistence type="predicted"/>
<evidence type="ECO:0000256" key="2">
    <source>
        <dbReference type="ARBA" id="ARBA00022801"/>
    </source>
</evidence>
<protein>
    <submittedName>
        <fullName evidence="8">DNA helicase</fullName>
    </submittedName>
</protein>
<dbReference type="AlphaFoldDB" id="A0A2W5Y4M1"/>
<dbReference type="InterPro" id="IPR038720">
    <property type="entry name" value="YprB_RNase_H-like_dom"/>
</dbReference>